<protein>
    <recommendedName>
        <fullName evidence="2">alpha-L-rhamnosidase</fullName>
        <ecNumber evidence="2">3.2.1.40</ecNumber>
    </recommendedName>
</protein>
<dbReference type="InterPro" id="IPR035396">
    <property type="entry name" value="Bac_rhamnosid6H"/>
</dbReference>
<dbReference type="InterPro" id="IPR013737">
    <property type="entry name" value="Bac_rhamnosid_N"/>
</dbReference>
<evidence type="ECO:0000313" key="9">
    <source>
        <dbReference type="Proteomes" id="UP001583177"/>
    </source>
</evidence>
<dbReference type="InterPro" id="IPR035398">
    <property type="entry name" value="Bac_rhamnosid_C"/>
</dbReference>
<feature type="domain" description="Bacterial alpha-L-rhamnosidase N-terminal" evidence="5">
    <location>
        <begin position="142"/>
        <end position="302"/>
    </location>
</feature>
<evidence type="ECO:0000256" key="3">
    <source>
        <dbReference type="ARBA" id="ARBA00022801"/>
    </source>
</evidence>
<evidence type="ECO:0000313" key="8">
    <source>
        <dbReference type="EMBL" id="KAL1873215.1"/>
    </source>
</evidence>
<sequence>MSVRIAAVSAEHHHNGFAIFHSRPRISWRFESTAVKGWVQASYTLIISRNGQEETHTVNSPESVLVPWPSSPLSSREVVHVRVCATGEDGSSTDWASLDVEAALLECSQWAAKLISGPAQCRDEPKQPIRVKKTFSCSITGSARLYATAHGIYQVEINGKVVGNDLLTPGWQSYNHRLHYQTYDVSPYLVDGENVIGAYIAEGWYAGRLGRPGISNIWGDRLSFLGQLEIGGKVVCATDDSWEWLKGSILGAEIYNGEIFDAALDDPSWSTFASTATPGGKAEDVGFPIAKLIAPDVAPVRRIMEIEPKELITTPAGKKVLDFGQNLVGWLKILIDIPGERGQTVVIRHAEVLEHGELGTRPLRTARAENVIRLGGKTKGYESRFSWYGFRYAEITGYDQISLSDFKAVVTSSDIRRTGTFHCSHALINQLHENTVWSTRGNFVSVPTDCPQRDERLGWTGDIQVFAPTASYLFDTAAFLGEWLQDLEADQREMGGVVPVIVPKIPIPPRHPENRPMAVWADCSIITPWDLYIFFGDREILEKQWESMRQWLDHGVPRNKDGFYADTTPQYGDWLDPRSPPQLPGHSPTDPYLVANAYLIHVTRLAAVIAKMLDKADVAATYSKDADNMTELFRAEYITKKGRLACDTQAAYALALLFNLFATQDEVQTAKTRLDWMIRWEAFKITTGFAGTPIILQVLADHGMLSHAYRMLQERDCPSWLYPVGMGATTIWERWNSILPDGSINPGQMTSFNHYALGSVCNFLHKTVGGLSPASPGWKTALVSPKPGGTIRYAHTSFDSPYGPYSVTWQIEGSKMVTKVTVPPNGEARVVLSGVDEKVGSGQYSFETDWEEDPDWPLAPIQGAQGNEIPAHFVH</sequence>
<dbReference type="Gene3D" id="2.60.120.260">
    <property type="entry name" value="Galactose-binding domain-like"/>
    <property type="match status" value="2"/>
</dbReference>
<organism evidence="8 9">
    <name type="scientific">Diaporthe australafricana</name>
    <dbReference type="NCBI Taxonomy" id="127596"/>
    <lineage>
        <taxon>Eukaryota</taxon>
        <taxon>Fungi</taxon>
        <taxon>Dikarya</taxon>
        <taxon>Ascomycota</taxon>
        <taxon>Pezizomycotina</taxon>
        <taxon>Sordariomycetes</taxon>
        <taxon>Sordariomycetidae</taxon>
        <taxon>Diaporthales</taxon>
        <taxon>Diaporthaceae</taxon>
        <taxon>Diaporthe</taxon>
    </lineage>
</organism>
<dbReference type="InterPro" id="IPR016007">
    <property type="entry name" value="Alpha_rhamnosid"/>
</dbReference>
<dbReference type="InterPro" id="IPR008928">
    <property type="entry name" value="6-hairpin_glycosidase_sf"/>
</dbReference>
<dbReference type="Gene3D" id="2.60.40.10">
    <property type="entry name" value="Immunoglobulins"/>
    <property type="match status" value="1"/>
</dbReference>
<feature type="domain" description="Alpha-L-rhamnosidase C-terminal" evidence="7">
    <location>
        <begin position="770"/>
        <end position="842"/>
    </location>
</feature>
<dbReference type="Gene3D" id="2.60.420.10">
    <property type="entry name" value="Maltose phosphorylase, domain 3"/>
    <property type="match status" value="1"/>
</dbReference>
<dbReference type="PANTHER" id="PTHR33307">
    <property type="entry name" value="ALPHA-RHAMNOSIDASE (EUROFUNG)"/>
    <property type="match status" value="1"/>
</dbReference>
<dbReference type="EMBL" id="JAWRVE010000026">
    <property type="protein sequence ID" value="KAL1873215.1"/>
    <property type="molecule type" value="Genomic_DNA"/>
</dbReference>
<evidence type="ECO:0000256" key="2">
    <source>
        <dbReference type="ARBA" id="ARBA00012652"/>
    </source>
</evidence>
<dbReference type="EC" id="3.2.1.40" evidence="2"/>
<dbReference type="Pfam" id="PF08531">
    <property type="entry name" value="Bac_rhamnosid_N"/>
    <property type="match status" value="1"/>
</dbReference>
<accession>A0ABR3XBM2</accession>
<dbReference type="Pfam" id="PF05592">
    <property type="entry name" value="Bac_rhamnosid"/>
    <property type="match status" value="1"/>
</dbReference>
<gene>
    <name evidence="8" type="ORF">Daus18300_004035</name>
</gene>
<name>A0ABR3XBM2_9PEZI</name>
<dbReference type="Gene3D" id="1.50.10.10">
    <property type="match status" value="1"/>
</dbReference>
<dbReference type="Pfam" id="PF17389">
    <property type="entry name" value="Bac_rhamnosid6H"/>
    <property type="match status" value="1"/>
</dbReference>
<keyword evidence="9" id="KW-1185">Reference proteome</keyword>
<evidence type="ECO:0000259" key="4">
    <source>
        <dbReference type="Pfam" id="PF05592"/>
    </source>
</evidence>
<dbReference type="PIRSF" id="PIRSF010631">
    <property type="entry name" value="A-rhamnsds"/>
    <property type="match status" value="1"/>
</dbReference>
<proteinExistence type="predicted"/>
<comment type="catalytic activity">
    <reaction evidence="1">
        <text>Hydrolysis of terminal non-reducing alpha-L-rhamnose residues in alpha-L-rhamnosides.</text>
        <dbReference type="EC" id="3.2.1.40"/>
    </reaction>
</comment>
<evidence type="ECO:0000259" key="6">
    <source>
        <dbReference type="Pfam" id="PF17389"/>
    </source>
</evidence>
<evidence type="ECO:0000259" key="5">
    <source>
        <dbReference type="Pfam" id="PF08531"/>
    </source>
</evidence>
<reference evidence="8 9" key="1">
    <citation type="journal article" date="2024" name="IMA Fungus">
        <title>IMA Genome - F19 : A genome assembly and annotation guide to empower mycologists, including annotated draft genome sequences of Ceratocystis pirilliformis, Diaporthe australafricana, Fusarium ophioides, Paecilomyces lecythidis, and Sporothrix stenoceras.</title>
        <authorList>
            <person name="Aylward J."/>
            <person name="Wilson A.M."/>
            <person name="Visagie C.M."/>
            <person name="Spraker J."/>
            <person name="Barnes I."/>
            <person name="Buitendag C."/>
            <person name="Ceriani C."/>
            <person name="Del Mar Angel L."/>
            <person name="du Plessis D."/>
            <person name="Fuchs T."/>
            <person name="Gasser K."/>
            <person name="Kramer D."/>
            <person name="Li W."/>
            <person name="Munsamy K."/>
            <person name="Piso A."/>
            <person name="Price J.L."/>
            <person name="Sonnekus B."/>
            <person name="Thomas C."/>
            <person name="van der Nest A."/>
            <person name="van Dijk A."/>
            <person name="van Heerden A."/>
            <person name="van Vuuren N."/>
            <person name="Yilmaz N."/>
            <person name="Duong T.A."/>
            <person name="van der Merwe N.A."/>
            <person name="Wingfield M.J."/>
            <person name="Wingfield B.D."/>
        </authorList>
    </citation>
    <scope>NUCLEOTIDE SEQUENCE [LARGE SCALE GENOMIC DNA]</scope>
    <source>
        <strain evidence="8 9">CMW 18300</strain>
    </source>
</reference>
<keyword evidence="3" id="KW-0378">Hydrolase</keyword>
<comment type="caution">
    <text evidence="8">The sequence shown here is derived from an EMBL/GenBank/DDBJ whole genome shotgun (WGS) entry which is preliminary data.</text>
</comment>
<dbReference type="SUPFAM" id="SSF48208">
    <property type="entry name" value="Six-hairpin glycosidases"/>
    <property type="match status" value="1"/>
</dbReference>
<evidence type="ECO:0000259" key="7">
    <source>
        <dbReference type="Pfam" id="PF17390"/>
    </source>
</evidence>
<dbReference type="Pfam" id="PF17390">
    <property type="entry name" value="Bac_rhamnosid_C"/>
    <property type="match status" value="1"/>
</dbReference>
<evidence type="ECO:0000256" key="1">
    <source>
        <dbReference type="ARBA" id="ARBA00001445"/>
    </source>
</evidence>
<feature type="domain" description="Alpha-L-rhamnosidase concanavalin-like" evidence="4">
    <location>
        <begin position="313"/>
        <end position="410"/>
    </location>
</feature>
<dbReference type="InterPro" id="IPR013783">
    <property type="entry name" value="Ig-like_fold"/>
</dbReference>
<dbReference type="InterPro" id="IPR008902">
    <property type="entry name" value="Rhamnosid_concanavalin"/>
</dbReference>
<dbReference type="PANTHER" id="PTHR33307:SF6">
    <property type="entry name" value="ALPHA-RHAMNOSIDASE (EUROFUNG)-RELATED"/>
    <property type="match status" value="1"/>
</dbReference>
<feature type="domain" description="Alpha-L-rhamnosidase six-hairpin glycosidase" evidence="6">
    <location>
        <begin position="416"/>
        <end position="768"/>
    </location>
</feature>
<dbReference type="Proteomes" id="UP001583177">
    <property type="component" value="Unassembled WGS sequence"/>
</dbReference>
<dbReference type="InterPro" id="IPR012341">
    <property type="entry name" value="6hp_glycosidase-like_sf"/>
</dbReference>
<dbReference type="Pfam" id="PF25788">
    <property type="entry name" value="Ig_Rha78A_N"/>
    <property type="match status" value="1"/>
</dbReference>